<evidence type="ECO:0000256" key="4">
    <source>
        <dbReference type="ARBA" id="ARBA00023136"/>
    </source>
</evidence>
<keyword evidence="3 6" id="KW-1133">Transmembrane helix</keyword>
<dbReference type="PROSITE" id="PS50850">
    <property type="entry name" value="MFS"/>
    <property type="match status" value="1"/>
</dbReference>
<dbReference type="InterPro" id="IPR036259">
    <property type="entry name" value="MFS_trans_sf"/>
</dbReference>
<dbReference type="GO" id="GO:0000329">
    <property type="term" value="C:fungal-type vacuole membrane"/>
    <property type="evidence" value="ECO:0007669"/>
    <property type="project" value="TreeGrafter"/>
</dbReference>
<dbReference type="Pfam" id="PF07690">
    <property type="entry name" value="MFS_1"/>
    <property type="match status" value="1"/>
</dbReference>
<keyword evidence="2 6" id="KW-0812">Transmembrane</keyword>
<comment type="caution">
    <text evidence="8">The sequence shown here is derived from an EMBL/GenBank/DDBJ whole genome shotgun (WGS) entry which is preliminary data.</text>
</comment>
<feature type="transmembrane region" description="Helical" evidence="6">
    <location>
        <begin position="331"/>
        <end position="355"/>
    </location>
</feature>
<feature type="compositionally biased region" description="Low complexity" evidence="5">
    <location>
        <begin position="23"/>
        <end position="34"/>
    </location>
</feature>
<dbReference type="PANTHER" id="PTHR23501:SF33">
    <property type="entry name" value="MAJOR FACILITATOR SUPERFAMILY (MFS) PROFILE DOMAIN-CONTAINING PROTEIN"/>
    <property type="match status" value="1"/>
</dbReference>
<evidence type="ECO:0000256" key="1">
    <source>
        <dbReference type="ARBA" id="ARBA00004141"/>
    </source>
</evidence>
<dbReference type="EMBL" id="QVQW01000108">
    <property type="protein sequence ID" value="RKU40367.1"/>
    <property type="molecule type" value="Genomic_DNA"/>
</dbReference>
<feature type="transmembrane region" description="Helical" evidence="6">
    <location>
        <begin position="261"/>
        <end position="279"/>
    </location>
</feature>
<evidence type="ECO:0000313" key="8">
    <source>
        <dbReference type="EMBL" id="RKU40367.1"/>
    </source>
</evidence>
<evidence type="ECO:0000256" key="3">
    <source>
        <dbReference type="ARBA" id="ARBA00022989"/>
    </source>
</evidence>
<dbReference type="InterPro" id="IPR011701">
    <property type="entry name" value="MFS"/>
</dbReference>
<feature type="region of interest" description="Disordered" evidence="5">
    <location>
        <begin position="1"/>
        <end position="34"/>
    </location>
</feature>
<evidence type="ECO:0000256" key="5">
    <source>
        <dbReference type="SAM" id="MobiDB-lite"/>
    </source>
</evidence>
<protein>
    <recommendedName>
        <fullName evidence="7">Major facilitator superfamily (MFS) profile domain-containing protein</fullName>
    </recommendedName>
</protein>
<proteinExistence type="predicted"/>
<name>A0A420XXJ0_9PEZI</name>
<dbReference type="OrthoDB" id="6770063at2759"/>
<feature type="transmembrane region" description="Helical" evidence="6">
    <location>
        <begin position="158"/>
        <end position="179"/>
    </location>
</feature>
<feature type="transmembrane region" description="Helical" evidence="6">
    <location>
        <begin position="219"/>
        <end position="240"/>
    </location>
</feature>
<keyword evidence="9" id="KW-1185">Reference proteome</keyword>
<feature type="transmembrane region" description="Helical" evidence="6">
    <location>
        <begin position="67"/>
        <end position="89"/>
    </location>
</feature>
<feature type="transmembrane region" description="Helical" evidence="6">
    <location>
        <begin position="458"/>
        <end position="481"/>
    </location>
</feature>
<keyword evidence="4 6" id="KW-0472">Membrane</keyword>
<organism evidence="8 9">
    <name type="scientific">Coniochaeta pulveracea</name>
    <dbReference type="NCBI Taxonomy" id="177199"/>
    <lineage>
        <taxon>Eukaryota</taxon>
        <taxon>Fungi</taxon>
        <taxon>Dikarya</taxon>
        <taxon>Ascomycota</taxon>
        <taxon>Pezizomycotina</taxon>
        <taxon>Sordariomycetes</taxon>
        <taxon>Sordariomycetidae</taxon>
        <taxon>Coniochaetales</taxon>
        <taxon>Coniochaetaceae</taxon>
        <taxon>Coniochaeta</taxon>
    </lineage>
</organism>
<evidence type="ECO:0000256" key="6">
    <source>
        <dbReference type="SAM" id="Phobius"/>
    </source>
</evidence>
<evidence type="ECO:0000256" key="2">
    <source>
        <dbReference type="ARBA" id="ARBA00022692"/>
    </source>
</evidence>
<comment type="subcellular location">
    <subcellularLocation>
        <location evidence="1">Membrane</location>
        <topology evidence="1">Multi-pass membrane protein</topology>
    </subcellularLocation>
</comment>
<feature type="domain" description="Major facilitator superfamily (MFS) profile" evidence="7">
    <location>
        <begin position="64"/>
        <end position="570"/>
    </location>
</feature>
<accession>A0A420XXJ0</accession>
<sequence>MAITPPTERSGLLKPSRWEDSSSDSVSLSSESLSDATVQDVEDAIQDASDDGRVVISRRHVANTISVLLTGIFVAQAAGSMVMATYPLIASEFDDLANASWLITSHSLAAAATQPLYGKLSDVYGRKPMILIAYVLFAVGSLIVGMGQTMWQIHLGRVISGAGASGMTVLVSILITDLIPLRDVAQWRSYVNIVATTGRSLGGPLGGWLADVVGWRWSFFGQVPVVIVSIILCAIALPNSTTKKDQEDQEPKTHWQQLQRIDFKGTITFTMMILAFLLPTELGGKHFPWSHPVIISLFAGSGGLLALFIWVEKRAAEPIIPLEIFHKKDAVLSYAVCSLQSAAQVGMMFSVPLYFQVTARTSNAEAGAHLMPAVVGNAFGGLLSGALIKRSGRYKVLGVFATLFSCASYLLLMLRWHGNTNWWESLYITPGGFGAGVVQSVFFIALQLAIDPAHMAPAVAMMYLSNTVAMMVGIVSAHAVMQQFLASSLSQRLLSLGLEAAEREAVMDKAVADLGYVAGSKGRLRAAIVGGYVDGLWWSHDIDGHWTDEVHFWFVDIVAKFLDRQFQIGK</sequence>
<feature type="transmembrane region" description="Helical" evidence="6">
    <location>
        <begin position="426"/>
        <end position="446"/>
    </location>
</feature>
<dbReference type="InterPro" id="IPR020846">
    <property type="entry name" value="MFS_dom"/>
</dbReference>
<feature type="transmembrane region" description="Helical" evidence="6">
    <location>
        <begin position="291"/>
        <end position="311"/>
    </location>
</feature>
<dbReference type="PANTHER" id="PTHR23501">
    <property type="entry name" value="MAJOR FACILITATOR SUPERFAMILY"/>
    <property type="match status" value="1"/>
</dbReference>
<dbReference type="Proteomes" id="UP000275385">
    <property type="component" value="Unassembled WGS sequence"/>
</dbReference>
<evidence type="ECO:0000259" key="7">
    <source>
        <dbReference type="PROSITE" id="PS50850"/>
    </source>
</evidence>
<gene>
    <name evidence="8" type="ORF">DL546_002315</name>
</gene>
<feature type="transmembrane region" description="Helical" evidence="6">
    <location>
        <begin position="129"/>
        <end position="146"/>
    </location>
</feature>
<dbReference type="SUPFAM" id="SSF103473">
    <property type="entry name" value="MFS general substrate transporter"/>
    <property type="match status" value="1"/>
</dbReference>
<reference evidence="8 9" key="1">
    <citation type="submission" date="2018-08" db="EMBL/GenBank/DDBJ databases">
        <title>Draft genome of the lignicolous fungus Coniochaeta pulveracea.</title>
        <authorList>
            <person name="Borstlap C.J."/>
            <person name="De Witt R.N."/>
            <person name="Botha A."/>
            <person name="Volschenk H."/>
        </authorList>
    </citation>
    <scope>NUCLEOTIDE SEQUENCE [LARGE SCALE GENOMIC DNA]</scope>
    <source>
        <strain evidence="8 9">CAB683</strain>
    </source>
</reference>
<dbReference type="Gene3D" id="1.20.1250.20">
    <property type="entry name" value="MFS general substrate transporter like domains"/>
    <property type="match status" value="2"/>
</dbReference>
<evidence type="ECO:0000313" key="9">
    <source>
        <dbReference type="Proteomes" id="UP000275385"/>
    </source>
</evidence>
<feature type="transmembrane region" description="Helical" evidence="6">
    <location>
        <begin position="367"/>
        <end position="387"/>
    </location>
</feature>
<dbReference type="GO" id="GO:0015174">
    <property type="term" value="F:basic amino acid transmembrane transporter activity"/>
    <property type="evidence" value="ECO:0007669"/>
    <property type="project" value="TreeGrafter"/>
</dbReference>
<feature type="transmembrane region" description="Helical" evidence="6">
    <location>
        <begin position="394"/>
        <end position="414"/>
    </location>
</feature>
<dbReference type="AlphaFoldDB" id="A0A420XXJ0"/>